<name>A0A381WMP1_9ZZZZ</name>
<feature type="domain" description="RNA polymerase sigma-70 region 2" evidence="5">
    <location>
        <begin position="42"/>
        <end position="109"/>
    </location>
</feature>
<dbReference type="Gene3D" id="1.10.10.10">
    <property type="entry name" value="Winged helix-like DNA-binding domain superfamily/Winged helix DNA-binding domain"/>
    <property type="match status" value="1"/>
</dbReference>
<dbReference type="PANTHER" id="PTHR43133">
    <property type="entry name" value="RNA POLYMERASE ECF-TYPE SIGMA FACTO"/>
    <property type="match status" value="1"/>
</dbReference>
<dbReference type="AlphaFoldDB" id="A0A381WMP1"/>
<gene>
    <name evidence="7" type="ORF">METZ01_LOCUS106405</name>
</gene>
<evidence type="ECO:0000256" key="4">
    <source>
        <dbReference type="ARBA" id="ARBA00023163"/>
    </source>
</evidence>
<dbReference type="Pfam" id="PF04542">
    <property type="entry name" value="Sigma70_r2"/>
    <property type="match status" value="1"/>
</dbReference>
<dbReference type="InterPro" id="IPR039425">
    <property type="entry name" value="RNA_pol_sigma-70-like"/>
</dbReference>
<dbReference type="CDD" id="cd06171">
    <property type="entry name" value="Sigma70_r4"/>
    <property type="match status" value="1"/>
</dbReference>
<dbReference type="InterPro" id="IPR013324">
    <property type="entry name" value="RNA_pol_sigma_r3/r4-like"/>
</dbReference>
<keyword evidence="2" id="KW-0805">Transcription regulation</keyword>
<protein>
    <recommendedName>
        <fullName evidence="8">HTH luxR-type domain-containing protein</fullName>
    </recommendedName>
</protein>
<dbReference type="GO" id="GO:0016987">
    <property type="term" value="F:sigma factor activity"/>
    <property type="evidence" value="ECO:0007669"/>
    <property type="project" value="UniProtKB-KW"/>
</dbReference>
<evidence type="ECO:0000259" key="6">
    <source>
        <dbReference type="Pfam" id="PF08281"/>
    </source>
</evidence>
<dbReference type="SUPFAM" id="SSF88946">
    <property type="entry name" value="Sigma2 domain of RNA polymerase sigma factors"/>
    <property type="match status" value="1"/>
</dbReference>
<evidence type="ECO:0000256" key="3">
    <source>
        <dbReference type="ARBA" id="ARBA00023082"/>
    </source>
</evidence>
<evidence type="ECO:0000313" key="7">
    <source>
        <dbReference type="EMBL" id="SVA53551.1"/>
    </source>
</evidence>
<dbReference type="InterPro" id="IPR036388">
    <property type="entry name" value="WH-like_DNA-bd_sf"/>
</dbReference>
<reference evidence="7" key="1">
    <citation type="submission" date="2018-05" db="EMBL/GenBank/DDBJ databases">
        <authorList>
            <person name="Lanie J.A."/>
            <person name="Ng W.-L."/>
            <person name="Kazmierczak K.M."/>
            <person name="Andrzejewski T.M."/>
            <person name="Davidsen T.M."/>
            <person name="Wayne K.J."/>
            <person name="Tettelin H."/>
            <person name="Glass J.I."/>
            <person name="Rusch D."/>
            <person name="Podicherti R."/>
            <person name="Tsui H.-C.T."/>
            <person name="Winkler M.E."/>
        </authorList>
    </citation>
    <scope>NUCLEOTIDE SEQUENCE</scope>
</reference>
<dbReference type="EMBL" id="UINC01012238">
    <property type="protein sequence ID" value="SVA53551.1"/>
    <property type="molecule type" value="Genomic_DNA"/>
</dbReference>
<dbReference type="GO" id="GO:0003677">
    <property type="term" value="F:DNA binding"/>
    <property type="evidence" value="ECO:0007669"/>
    <property type="project" value="InterPro"/>
</dbReference>
<sequence>MSQCLGNITAVKKEHFVPMSSENTDSILQLIAKGEESAFNLLIEKYGNLVWSIGRKFLYKESDVEDAVQEVFIAIWKAAEKFDHTKASEVTFISMIARRRFIDYLRKVSKHRNLQSIDGDNGQELFKESILNQSTDLQLIKDAIGTLEIEDQELLKLSIYQGYSHSEISKLLNIPLGTVKTRIRRNLIKLKGLFDIKQRATVIELNNA</sequence>
<evidence type="ECO:0000256" key="2">
    <source>
        <dbReference type="ARBA" id="ARBA00023015"/>
    </source>
</evidence>
<dbReference type="Pfam" id="PF08281">
    <property type="entry name" value="Sigma70_r4_2"/>
    <property type="match status" value="1"/>
</dbReference>
<feature type="domain" description="RNA polymerase sigma factor 70 region 4 type 2" evidence="6">
    <location>
        <begin position="138"/>
        <end position="185"/>
    </location>
</feature>
<accession>A0A381WMP1</accession>
<evidence type="ECO:0000259" key="5">
    <source>
        <dbReference type="Pfam" id="PF04542"/>
    </source>
</evidence>
<dbReference type="NCBIfam" id="TIGR02937">
    <property type="entry name" value="sigma70-ECF"/>
    <property type="match status" value="1"/>
</dbReference>
<keyword evidence="3" id="KW-0731">Sigma factor</keyword>
<organism evidence="7">
    <name type="scientific">marine metagenome</name>
    <dbReference type="NCBI Taxonomy" id="408172"/>
    <lineage>
        <taxon>unclassified sequences</taxon>
        <taxon>metagenomes</taxon>
        <taxon>ecological metagenomes</taxon>
    </lineage>
</organism>
<dbReference type="Gene3D" id="1.10.1740.10">
    <property type="match status" value="1"/>
</dbReference>
<keyword evidence="4" id="KW-0804">Transcription</keyword>
<dbReference type="InterPro" id="IPR013325">
    <property type="entry name" value="RNA_pol_sigma_r2"/>
</dbReference>
<dbReference type="InterPro" id="IPR014284">
    <property type="entry name" value="RNA_pol_sigma-70_dom"/>
</dbReference>
<comment type="similarity">
    <text evidence="1">Belongs to the sigma-70 factor family. ECF subfamily.</text>
</comment>
<dbReference type="InterPro" id="IPR007627">
    <property type="entry name" value="RNA_pol_sigma70_r2"/>
</dbReference>
<dbReference type="PANTHER" id="PTHR43133:SF62">
    <property type="entry name" value="RNA POLYMERASE SIGMA FACTOR SIGZ"/>
    <property type="match status" value="1"/>
</dbReference>
<evidence type="ECO:0008006" key="8">
    <source>
        <dbReference type="Google" id="ProtNLM"/>
    </source>
</evidence>
<proteinExistence type="inferred from homology"/>
<dbReference type="InterPro" id="IPR013249">
    <property type="entry name" value="RNA_pol_sigma70_r4_t2"/>
</dbReference>
<evidence type="ECO:0000256" key="1">
    <source>
        <dbReference type="ARBA" id="ARBA00010641"/>
    </source>
</evidence>
<dbReference type="GO" id="GO:0006352">
    <property type="term" value="P:DNA-templated transcription initiation"/>
    <property type="evidence" value="ECO:0007669"/>
    <property type="project" value="InterPro"/>
</dbReference>
<dbReference type="SUPFAM" id="SSF88659">
    <property type="entry name" value="Sigma3 and sigma4 domains of RNA polymerase sigma factors"/>
    <property type="match status" value="1"/>
</dbReference>